<organism evidence="2 3">
    <name type="scientific">Pararcticibacter amylolyticus</name>
    <dbReference type="NCBI Taxonomy" id="2173175"/>
    <lineage>
        <taxon>Bacteria</taxon>
        <taxon>Pseudomonadati</taxon>
        <taxon>Bacteroidota</taxon>
        <taxon>Sphingobacteriia</taxon>
        <taxon>Sphingobacteriales</taxon>
        <taxon>Sphingobacteriaceae</taxon>
        <taxon>Pararcticibacter</taxon>
    </lineage>
</organism>
<evidence type="ECO:0000256" key="1">
    <source>
        <dbReference type="ARBA" id="ARBA00006479"/>
    </source>
</evidence>
<evidence type="ECO:0000313" key="3">
    <source>
        <dbReference type="Proteomes" id="UP000245647"/>
    </source>
</evidence>
<sequence length="394" mass="42792">MTSDVKNKQLRADILRNVYYKDCLSLTELSKLTNKSLPLITATVSELIQDGFLAEHGLAPSTGGRRPAVFLFNREKPRYIVSVAMDQLLTRIAIYDLFKNCVYPVQQMELNPFEDGDGLDKLISFIKSHIKASGLSQKEILGAGIGMPGFVNSEKGINESFFYTERISLRQYLSDETGLPVFIDNDSSLVALAEHRFGAGAGIKELLVVNIGWGTGLGMIVNGRPFKGYSGYAGEFSHIPLSQTNNLCSCGKRGCLEVETSLLAMIEKARTAMASGADSVLKRYSEDSARISGEQFLEAARKGDPLALSVLAESGYLLGKGISTLIHIMNPERIVLSGRGAVAGKMFLPVIQQAINEFCIPKIAEQTTIVVSELAHEAELVGAAGLVIDNCDFQ</sequence>
<keyword evidence="2" id="KW-0418">Kinase</keyword>
<proteinExistence type="inferred from homology"/>
<dbReference type="InterPro" id="IPR043129">
    <property type="entry name" value="ATPase_NBD"/>
</dbReference>
<evidence type="ECO:0000313" key="2">
    <source>
        <dbReference type="EMBL" id="PWG80108.1"/>
    </source>
</evidence>
<dbReference type="Proteomes" id="UP000245647">
    <property type="component" value="Unassembled WGS sequence"/>
</dbReference>
<dbReference type="PANTHER" id="PTHR18964:SF149">
    <property type="entry name" value="BIFUNCTIONAL UDP-N-ACETYLGLUCOSAMINE 2-EPIMERASE_N-ACETYLMANNOSAMINE KINASE"/>
    <property type="match status" value="1"/>
</dbReference>
<dbReference type="Pfam" id="PF00480">
    <property type="entry name" value="ROK"/>
    <property type="match status" value="1"/>
</dbReference>
<dbReference type="AlphaFoldDB" id="A0A2U2PFC7"/>
<dbReference type="PANTHER" id="PTHR18964">
    <property type="entry name" value="ROK (REPRESSOR, ORF, KINASE) FAMILY"/>
    <property type="match status" value="1"/>
</dbReference>
<name>A0A2U2PFC7_9SPHI</name>
<gene>
    <name evidence="2" type="ORF">DDR33_12960</name>
</gene>
<dbReference type="InterPro" id="IPR036388">
    <property type="entry name" value="WH-like_DNA-bd_sf"/>
</dbReference>
<keyword evidence="3" id="KW-1185">Reference proteome</keyword>
<dbReference type="InterPro" id="IPR036390">
    <property type="entry name" value="WH_DNA-bd_sf"/>
</dbReference>
<dbReference type="GO" id="GO:0016301">
    <property type="term" value="F:kinase activity"/>
    <property type="evidence" value="ECO:0007669"/>
    <property type="project" value="UniProtKB-KW"/>
</dbReference>
<dbReference type="Gene3D" id="3.30.420.40">
    <property type="match status" value="2"/>
</dbReference>
<reference evidence="2 3" key="1">
    <citation type="submission" date="2018-04" db="EMBL/GenBank/DDBJ databases">
        <title>Pedobacter chongqingensis sp. nov., isolated from a rottenly hemp rope.</title>
        <authorList>
            <person name="Cai Y."/>
        </authorList>
    </citation>
    <scope>NUCLEOTIDE SEQUENCE [LARGE SCALE GENOMIC DNA]</scope>
    <source>
        <strain evidence="2 3">FJ4-8</strain>
    </source>
</reference>
<comment type="caution">
    <text evidence="2">The sequence shown here is derived from an EMBL/GenBank/DDBJ whole genome shotgun (WGS) entry which is preliminary data.</text>
</comment>
<dbReference type="SUPFAM" id="SSF53067">
    <property type="entry name" value="Actin-like ATPase domain"/>
    <property type="match status" value="1"/>
</dbReference>
<keyword evidence="2" id="KW-0808">Transferase</keyword>
<dbReference type="EMBL" id="QEAS01000010">
    <property type="protein sequence ID" value="PWG80108.1"/>
    <property type="molecule type" value="Genomic_DNA"/>
</dbReference>
<accession>A0A2U2PFC7</accession>
<dbReference type="SUPFAM" id="SSF46785">
    <property type="entry name" value="Winged helix' DNA-binding domain"/>
    <property type="match status" value="1"/>
</dbReference>
<protein>
    <submittedName>
        <fullName evidence="2">Sugar kinase</fullName>
    </submittedName>
</protein>
<dbReference type="InterPro" id="IPR000600">
    <property type="entry name" value="ROK"/>
</dbReference>
<dbReference type="Gene3D" id="1.10.10.10">
    <property type="entry name" value="Winged helix-like DNA-binding domain superfamily/Winged helix DNA-binding domain"/>
    <property type="match status" value="1"/>
</dbReference>
<dbReference type="OrthoDB" id="9810372at2"/>
<comment type="similarity">
    <text evidence="1">Belongs to the ROK (NagC/XylR) family.</text>
</comment>
<dbReference type="RefSeq" id="WP_109416225.1">
    <property type="nucleotide sequence ID" value="NZ_QEAS01000010.1"/>
</dbReference>